<evidence type="ECO:0000256" key="1">
    <source>
        <dbReference type="ARBA" id="ARBA00009437"/>
    </source>
</evidence>
<gene>
    <name evidence="6" type="ORF">DFQ59_101402</name>
</gene>
<evidence type="ECO:0000313" key="6">
    <source>
        <dbReference type="EMBL" id="RCX33103.1"/>
    </source>
</evidence>
<dbReference type="PANTHER" id="PTHR30126:SF5">
    <property type="entry name" value="HTH-TYPE TRANSCRIPTIONAL ACTIVATOR CMPR"/>
    <property type="match status" value="1"/>
</dbReference>
<dbReference type="InterPro" id="IPR036390">
    <property type="entry name" value="WH_DNA-bd_sf"/>
</dbReference>
<evidence type="ECO:0000256" key="2">
    <source>
        <dbReference type="ARBA" id="ARBA00023015"/>
    </source>
</evidence>
<feature type="domain" description="HTH lysR-type" evidence="5">
    <location>
        <begin position="3"/>
        <end position="60"/>
    </location>
</feature>
<proteinExistence type="inferred from homology"/>
<dbReference type="Gene3D" id="3.40.190.290">
    <property type="match status" value="1"/>
</dbReference>
<keyword evidence="2" id="KW-0805">Transcription regulation</keyword>
<dbReference type="PRINTS" id="PR00039">
    <property type="entry name" value="HTHLYSR"/>
</dbReference>
<dbReference type="Pfam" id="PF03466">
    <property type="entry name" value="LysR_substrate"/>
    <property type="match status" value="1"/>
</dbReference>
<evidence type="ECO:0000313" key="7">
    <source>
        <dbReference type="Proteomes" id="UP000252707"/>
    </source>
</evidence>
<dbReference type="GO" id="GO:0000976">
    <property type="term" value="F:transcription cis-regulatory region binding"/>
    <property type="evidence" value="ECO:0007669"/>
    <property type="project" value="TreeGrafter"/>
</dbReference>
<dbReference type="Proteomes" id="UP000252707">
    <property type="component" value="Unassembled WGS sequence"/>
</dbReference>
<sequence length="309" mass="34452">MHVTLRQLRVFEAVARHLSYTRAAEELHLTQPAVSMQIKQLEESVGLPLFEQMGKRTFLTEAGQELHQTSRAIALQLEETEEVLESLKGIRRGRLRIAVASTANYFATRLLAAFCRRYPGISFSLEVTNREGLLRALEANEKDLVIMGRPPESLDLEAEPFMDNPLVVIAAPDHPLAGADEVSWERLQQEAFVVREEGSGTRIAMERHFASRGVKLRTGMELSSNEAIKRAVEVGMGLGIVSIHTLELELETGRLVVLRAEAFPIPRHWYLVHRRGKRLSPVALAFRDFVFEEAGSLVGSGPARAPAAE</sequence>
<dbReference type="RefSeq" id="WP_114277982.1">
    <property type="nucleotide sequence ID" value="NZ_QPJY01000001.1"/>
</dbReference>
<dbReference type="InterPro" id="IPR036388">
    <property type="entry name" value="WH-like_DNA-bd_sf"/>
</dbReference>
<dbReference type="EMBL" id="QPJY01000001">
    <property type="protein sequence ID" value="RCX33103.1"/>
    <property type="molecule type" value="Genomic_DNA"/>
</dbReference>
<evidence type="ECO:0000256" key="4">
    <source>
        <dbReference type="ARBA" id="ARBA00023163"/>
    </source>
</evidence>
<reference evidence="6 7" key="1">
    <citation type="submission" date="2018-07" db="EMBL/GenBank/DDBJ databases">
        <title>Genomic Encyclopedia of Type Strains, Phase IV (KMG-IV): sequencing the most valuable type-strain genomes for metagenomic binning, comparative biology and taxonomic classification.</title>
        <authorList>
            <person name="Goeker M."/>
        </authorList>
    </citation>
    <scope>NUCLEOTIDE SEQUENCE [LARGE SCALE GENOMIC DNA]</scope>
    <source>
        <strain evidence="6 7">DSM 26407</strain>
    </source>
</reference>
<dbReference type="InterPro" id="IPR005119">
    <property type="entry name" value="LysR_subst-bd"/>
</dbReference>
<keyword evidence="4" id="KW-0804">Transcription</keyword>
<dbReference type="AlphaFoldDB" id="A0A369CHD3"/>
<dbReference type="GO" id="GO:0003700">
    <property type="term" value="F:DNA-binding transcription factor activity"/>
    <property type="evidence" value="ECO:0007669"/>
    <property type="project" value="InterPro"/>
</dbReference>
<dbReference type="PROSITE" id="PS50931">
    <property type="entry name" value="HTH_LYSR"/>
    <property type="match status" value="1"/>
</dbReference>
<dbReference type="CDD" id="cd08419">
    <property type="entry name" value="PBP2_CbbR_RubisCO_like"/>
    <property type="match status" value="1"/>
</dbReference>
<dbReference type="OrthoDB" id="9771171at2"/>
<dbReference type="PANTHER" id="PTHR30126">
    <property type="entry name" value="HTH-TYPE TRANSCRIPTIONAL REGULATOR"/>
    <property type="match status" value="1"/>
</dbReference>
<dbReference type="SUPFAM" id="SSF53850">
    <property type="entry name" value="Periplasmic binding protein-like II"/>
    <property type="match status" value="1"/>
</dbReference>
<accession>A0A369CHD3</accession>
<dbReference type="FunFam" id="1.10.10.10:FF:000001">
    <property type="entry name" value="LysR family transcriptional regulator"/>
    <property type="match status" value="1"/>
</dbReference>
<organism evidence="6 7">
    <name type="scientific">Thioalbus denitrificans</name>
    <dbReference type="NCBI Taxonomy" id="547122"/>
    <lineage>
        <taxon>Bacteria</taxon>
        <taxon>Pseudomonadati</taxon>
        <taxon>Pseudomonadota</taxon>
        <taxon>Gammaproteobacteria</taxon>
        <taxon>Chromatiales</taxon>
        <taxon>Ectothiorhodospiraceae</taxon>
        <taxon>Thioalbus</taxon>
    </lineage>
</organism>
<evidence type="ECO:0000259" key="5">
    <source>
        <dbReference type="PROSITE" id="PS50931"/>
    </source>
</evidence>
<dbReference type="InterPro" id="IPR000847">
    <property type="entry name" value="LysR_HTH_N"/>
</dbReference>
<comment type="similarity">
    <text evidence="1">Belongs to the LysR transcriptional regulatory family.</text>
</comment>
<keyword evidence="3" id="KW-0238">DNA-binding</keyword>
<dbReference type="Gene3D" id="1.10.10.10">
    <property type="entry name" value="Winged helix-like DNA-binding domain superfamily/Winged helix DNA-binding domain"/>
    <property type="match status" value="1"/>
</dbReference>
<dbReference type="Pfam" id="PF00126">
    <property type="entry name" value="HTH_1"/>
    <property type="match status" value="1"/>
</dbReference>
<dbReference type="SUPFAM" id="SSF46785">
    <property type="entry name" value="Winged helix' DNA-binding domain"/>
    <property type="match status" value="1"/>
</dbReference>
<comment type="caution">
    <text evidence="6">The sequence shown here is derived from an EMBL/GenBank/DDBJ whole genome shotgun (WGS) entry which is preliminary data.</text>
</comment>
<protein>
    <submittedName>
        <fullName evidence="6">LysR family transcriptional regulator</fullName>
    </submittedName>
</protein>
<keyword evidence="7" id="KW-1185">Reference proteome</keyword>
<evidence type="ECO:0000256" key="3">
    <source>
        <dbReference type="ARBA" id="ARBA00023125"/>
    </source>
</evidence>
<name>A0A369CHD3_9GAMM</name>